<feature type="domain" description="MmgE/PrpD C-terminal" evidence="2">
    <location>
        <begin position="64"/>
        <end position="224"/>
    </location>
</feature>
<dbReference type="InterPro" id="IPR042188">
    <property type="entry name" value="MmgE/PrpD_sf_2"/>
</dbReference>
<reference evidence="3 4" key="1">
    <citation type="submission" date="2024-03" db="EMBL/GenBank/DDBJ databases">
        <title>Novel species of the genus Variovorax.</title>
        <authorList>
            <person name="Liu Q."/>
            <person name="Xin Y.-H."/>
        </authorList>
    </citation>
    <scope>NUCLEOTIDE SEQUENCE [LARGE SCALE GENOMIC DNA]</scope>
    <source>
        <strain evidence="3 4">KACC 18900</strain>
    </source>
</reference>
<dbReference type="PANTHER" id="PTHR16943:SF8">
    <property type="entry name" value="2-METHYLCITRATE DEHYDRATASE"/>
    <property type="match status" value="1"/>
</dbReference>
<dbReference type="PANTHER" id="PTHR16943">
    <property type="entry name" value="2-METHYLCITRATE DEHYDRATASE-RELATED"/>
    <property type="match status" value="1"/>
</dbReference>
<dbReference type="Gene3D" id="3.30.1330.120">
    <property type="entry name" value="2-methylcitrate dehydratase PrpD"/>
    <property type="match status" value="1"/>
</dbReference>
<name>A0ABU8WZ72_9BURK</name>
<evidence type="ECO:0000256" key="1">
    <source>
        <dbReference type="ARBA" id="ARBA00006174"/>
    </source>
</evidence>
<dbReference type="InterPro" id="IPR036148">
    <property type="entry name" value="MmgE/PrpD_sf"/>
</dbReference>
<dbReference type="EMBL" id="JBBKZT010000079">
    <property type="protein sequence ID" value="MEJ8852843.1"/>
    <property type="molecule type" value="Genomic_DNA"/>
</dbReference>
<accession>A0ABU8WZ72</accession>
<dbReference type="Gene3D" id="1.10.4100.10">
    <property type="entry name" value="2-methylcitrate dehydratase PrpD"/>
    <property type="match status" value="1"/>
</dbReference>
<gene>
    <name evidence="3" type="ORF">WKW82_40110</name>
</gene>
<dbReference type="Pfam" id="PF19305">
    <property type="entry name" value="MmgE_PrpD_C"/>
    <property type="match status" value="1"/>
</dbReference>
<comment type="caution">
    <text evidence="3">The sequence shown here is derived from an EMBL/GenBank/DDBJ whole genome shotgun (WGS) entry which is preliminary data.</text>
</comment>
<evidence type="ECO:0000259" key="2">
    <source>
        <dbReference type="Pfam" id="PF19305"/>
    </source>
</evidence>
<evidence type="ECO:0000313" key="4">
    <source>
        <dbReference type="Proteomes" id="UP001385892"/>
    </source>
</evidence>
<protein>
    <recommendedName>
        <fullName evidence="2">MmgE/PrpD C-terminal domain-containing protein</fullName>
    </recommendedName>
</protein>
<dbReference type="Proteomes" id="UP001385892">
    <property type="component" value="Unassembled WGS sequence"/>
</dbReference>
<keyword evidence="4" id="KW-1185">Reference proteome</keyword>
<dbReference type="InterPro" id="IPR005656">
    <property type="entry name" value="MmgE_PrpD"/>
</dbReference>
<comment type="similarity">
    <text evidence="1">Belongs to the PrpD family.</text>
</comment>
<sequence length="251" mass="27680">MTPASLMAALMVSRGYTANPDALEHKQGFLAAFDGLDHVRPERLLQDLGGLLEIEQPMFGLKQFACCGSTHNAVMAMLEIRERHDISIEDVSGIAITAHRRRLPHTHNPFPATPLQAKFSIQYATARALISGPPRIEHFEGSSFKDSDAVALLHKITTSAYPFVTDELINEMAAEVLVTLNDGKSYTGQSHALGRGPANPMSHSELWDKFSDCARGVMQEDQARDAFQALNEIARASRISDVTEHLVRRSF</sequence>
<evidence type="ECO:0000313" key="3">
    <source>
        <dbReference type="EMBL" id="MEJ8852843.1"/>
    </source>
</evidence>
<dbReference type="RefSeq" id="WP_340348780.1">
    <property type="nucleotide sequence ID" value="NZ_JBBKZT010000079.1"/>
</dbReference>
<proteinExistence type="inferred from homology"/>
<dbReference type="InterPro" id="IPR042183">
    <property type="entry name" value="MmgE/PrpD_sf_1"/>
</dbReference>
<dbReference type="InterPro" id="IPR045337">
    <property type="entry name" value="MmgE_PrpD_C"/>
</dbReference>
<organism evidence="3 4">
    <name type="scientific">Variovorax rhizosphaerae</name>
    <dbReference type="NCBI Taxonomy" id="1836200"/>
    <lineage>
        <taxon>Bacteria</taxon>
        <taxon>Pseudomonadati</taxon>
        <taxon>Pseudomonadota</taxon>
        <taxon>Betaproteobacteria</taxon>
        <taxon>Burkholderiales</taxon>
        <taxon>Comamonadaceae</taxon>
        <taxon>Variovorax</taxon>
    </lineage>
</organism>
<dbReference type="SUPFAM" id="SSF103378">
    <property type="entry name" value="2-methylcitrate dehydratase PrpD"/>
    <property type="match status" value="1"/>
</dbReference>